<feature type="transmembrane region" description="Helical" evidence="1">
    <location>
        <begin position="97"/>
        <end position="117"/>
    </location>
</feature>
<keyword evidence="1" id="KW-0812">Transmembrane</keyword>
<name>A0A2U8DS62_9CLOT</name>
<keyword evidence="1" id="KW-1133">Transmembrane helix</keyword>
<evidence type="ECO:0000313" key="3">
    <source>
        <dbReference type="Proteomes" id="UP000244910"/>
    </source>
</evidence>
<accession>A0A2U8DS62</accession>
<feature type="transmembrane region" description="Helical" evidence="1">
    <location>
        <begin position="48"/>
        <end position="69"/>
    </location>
</feature>
<evidence type="ECO:0000256" key="1">
    <source>
        <dbReference type="SAM" id="Phobius"/>
    </source>
</evidence>
<evidence type="ECO:0000313" key="2">
    <source>
        <dbReference type="EMBL" id="AWI05459.1"/>
    </source>
</evidence>
<dbReference type="KEGG" id="cdrk:B9W14_13430"/>
<reference evidence="3" key="1">
    <citation type="submission" date="2017-04" db="EMBL/GenBank/DDBJ databases">
        <authorList>
            <person name="Song Y."/>
            <person name="Cho B.-K."/>
        </authorList>
    </citation>
    <scope>NUCLEOTIDE SEQUENCE [LARGE SCALE GENOMIC DNA]</scope>
    <source>
        <strain evidence="3">SL1</strain>
    </source>
</reference>
<dbReference type="RefSeq" id="WP_032079384.1">
    <property type="nucleotide sequence ID" value="NZ_CP020953.1"/>
</dbReference>
<keyword evidence="1" id="KW-0472">Membrane</keyword>
<dbReference type="Proteomes" id="UP000244910">
    <property type="component" value="Chromosome"/>
</dbReference>
<dbReference type="EMBL" id="CP020953">
    <property type="protein sequence ID" value="AWI05459.1"/>
    <property type="molecule type" value="Genomic_DNA"/>
</dbReference>
<feature type="transmembrane region" description="Helical" evidence="1">
    <location>
        <begin position="12"/>
        <end position="36"/>
    </location>
</feature>
<protein>
    <submittedName>
        <fullName evidence="2">Uncharacterized protein</fullName>
    </submittedName>
</protein>
<proteinExistence type="predicted"/>
<organism evidence="2 3">
    <name type="scientific">Clostridium drakei</name>
    <dbReference type="NCBI Taxonomy" id="332101"/>
    <lineage>
        <taxon>Bacteria</taxon>
        <taxon>Bacillati</taxon>
        <taxon>Bacillota</taxon>
        <taxon>Clostridia</taxon>
        <taxon>Eubacteriales</taxon>
        <taxon>Clostridiaceae</taxon>
        <taxon>Clostridium</taxon>
    </lineage>
</organism>
<sequence>MDSKLKRGCLVNGIFILLILGSIINICSFFINKFIVKLDPSLASSNTSIAITTVIGAIYLVVLIGAWLWSQMCIYAILPVKLISIVYSLSLQKITTGVIIGSVIGILINCFFVYSLLKIQKLRMEQSVQGN</sequence>
<keyword evidence="3" id="KW-1185">Reference proteome</keyword>
<feature type="transmembrane region" description="Helical" evidence="1">
    <location>
        <begin position="74"/>
        <end position="91"/>
    </location>
</feature>
<gene>
    <name evidence="2" type="ORF">B9W14_13430</name>
</gene>
<dbReference type="AlphaFoldDB" id="A0A2U8DS62"/>